<accession>A0A0G1L368</accession>
<keyword evidence="2" id="KW-0812">Transmembrane</keyword>
<feature type="transmembrane region" description="Helical" evidence="2">
    <location>
        <begin position="12"/>
        <end position="33"/>
    </location>
</feature>
<evidence type="ECO:0000256" key="1">
    <source>
        <dbReference type="ARBA" id="ARBA00022884"/>
    </source>
</evidence>
<keyword evidence="2" id="KW-1133">Transmembrane helix</keyword>
<feature type="domain" description="RRM" evidence="3">
    <location>
        <begin position="55"/>
        <end position="133"/>
    </location>
</feature>
<keyword evidence="2" id="KW-0472">Membrane</keyword>
<dbReference type="InterPro" id="IPR052462">
    <property type="entry name" value="SLIRP/GR-RBP-like"/>
</dbReference>
<dbReference type="InterPro" id="IPR048289">
    <property type="entry name" value="RRM2_NsCP33-like"/>
</dbReference>
<dbReference type="SUPFAM" id="SSF54928">
    <property type="entry name" value="RNA-binding domain, RBD"/>
    <property type="match status" value="1"/>
</dbReference>
<dbReference type="EMBL" id="LCKF01000041">
    <property type="protein sequence ID" value="KKT90263.1"/>
    <property type="molecule type" value="Genomic_DNA"/>
</dbReference>
<dbReference type="PROSITE" id="PS50102">
    <property type="entry name" value="RRM"/>
    <property type="match status" value="1"/>
</dbReference>
<dbReference type="GO" id="GO:0003723">
    <property type="term" value="F:RNA binding"/>
    <property type="evidence" value="ECO:0007669"/>
    <property type="project" value="UniProtKB-KW"/>
</dbReference>
<protein>
    <submittedName>
        <fullName evidence="4">RNP-1 like protein RNA-binding protein</fullName>
    </submittedName>
</protein>
<dbReference type="InterPro" id="IPR035979">
    <property type="entry name" value="RBD_domain_sf"/>
</dbReference>
<sequence>MAVFYHPLQFSVLWYAFGVGFSSSFSVQVGLVLTPQEVAREKRSPYNYVVGTMAKRLYVGGLPYSTTDDELKEAFSKAGAVSSASVIMDKMTGRSRGFGFIEMDNDDEAEKAIEMWNGKELGGRNLTVNEAKPMGERAPRRNFGGGNRFGNSY</sequence>
<dbReference type="Gene3D" id="3.30.70.330">
    <property type="match status" value="1"/>
</dbReference>
<dbReference type="AlphaFoldDB" id="A0A0G1L368"/>
<name>A0A0G1L368_9BACT</name>
<dbReference type="InterPro" id="IPR000504">
    <property type="entry name" value="RRM_dom"/>
</dbReference>
<evidence type="ECO:0000256" key="2">
    <source>
        <dbReference type="SAM" id="Phobius"/>
    </source>
</evidence>
<dbReference type="Proteomes" id="UP000033966">
    <property type="component" value="Unassembled WGS sequence"/>
</dbReference>
<gene>
    <name evidence="4" type="ORF">UW92_C0041G0004</name>
</gene>
<evidence type="ECO:0000313" key="5">
    <source>
        <dbReference type="Proteomes" id="UP000033966"/>
    </source>
</evidence>
<dbReference type="Pfam" id="PF00076">
    <property type="entry name" value="RRM_1"/>
    <property type="match status" value="1"/>
</dbReference>
<dbReference type="PANTHER" id="PTHR48027">
    <property type="entry name" value="HETEROGENEOUS NUCLEAR RIBONUCLEOPROTEIN 87F-RELATED"/>
    <property type="match status" value="1"/>
</dbReference>
<dbReference type="SMART" id="SM00360">
    <property type="entry name" value="RRM"/>
    <property type="match status" value="1"/>
</dbReference>
<keyword evidence="1" id="KW-0694">RNA-binding</keyword>
<reference evidence="4 5" key="1">
    <citation type="journal article" date="2015" name="Nature">
        <title>rRNA introns, odd ribosomes, and small enigmatic genomes across a large radiation of phyla.</title>
        <authorList>
            <person name="Brown C.T."/>
            <person name="Hug L.A."/>
            <person name="Thomas B.C."/>
            <person name="Sharon I."/>
            <person name="Castelle C.J."/>
            <person name="Singh A."/>
            <person name="Wilkins M.J."/>
            <person name="Williams K.H."/>
            <person name="Banfield J.F."/>
        </authorList>
    </citation>
    <scope>NUCLEOTIDE SEQUENCE [LARGE SCALE GENOMIC DNA]</scope>
</reference>
<dbReference type="CDD" id="cd21608">
    <property type="entry name" value="RRM2_NsCP33_like"/>
    <property type="match status" value="1"/>
</dbReference>
<dbReference type="InterPro" id="IPR012677">
    <property type="entry name" value="Nucleotide-bd_a/b_plait_sf"/>
</dbReference>
<evidence type="ECO:0000259" key="3">
    <source>
        <dbReference type="PROSITE" id="PS50102"/>
    </source>
</evidence>
<evidence type="ECO:0000313" key="4">
    <source>
        <dbReference type="EMBL" id="KKT90263.1"/>
    </source>
</evidence>
<proteinExistence type="predicted"/>
<comment type="caution">
    <text evidence="4">The sequence shown here is derived from an EMBL/GenBank/DDBJ whole genome shotgun (WGS) entry which is preliminary data.</text>
</comment>
<organism evidence="4 5">
    <name type="scientific">Candidatus Jorgensenbacteria bacterium GW2011_GWA2_45_13</name>
    <dbReference type="NCBI Taxonomy" id="1618662"/>
    <lineage>
        <taxon>Bacteria</taxon>
        <taxon>Candidatus Joergenseniibacteriota</taxon>
    </lineage>
</organism>